<dbReference type="AlphaFoldDB" id="A0A1N7R0B1"/>
<dbReference type="OrthoDB" id="714297at2"/>
<sequence length="161" mass="18699">MSEIKYGRKFFDYDEIDYYQIEIEMEDAANLYKFKKRSNIDNLRYQVICNNIPKNIDDLDFLNFMNEIGYRKQSINTSNFSSVDKIFVEKPAGERMAAGCIAVFRDILIFKKNKLVTGIAKICFSCHKYQLVGTEAQTENFGSNDDYSKLAGILYNTEINL</sequence>
<accession>A0A1N7R0B1</accession>
<proteinExistence type="predicted"/>
<dbReference type="STRING" id="373672.SAMN05421785_12515"/>
<dbReference type="Proteomes" id="UP000185781">
    <property type="component" value="Unassembled WGS sequence"/>
</dbReference>
<name>A0A1N7R0B1_9FLAO</name>
<evidence type="ECO:0000313" key="1">
    <source>
        <dbReference type="EMBL" id="SIT28157.1"/>
    </source>
</evidence>
<dbReference type="EMBL" id="FTOV01000025">
    <property type="protein sequence ID" value="SIT28157.1"/>
    <property type="molecule type" value="Genomic_DNA"/>
</dbReference>
<reference evidence="1 2" key="1">
    <citation type="submission" date="2017-01" db="EMBL/GenBank/DDBJ databases">
        <authorList>
            <person name="Mah S.A."/>
            <person name="Swanson W.J."/>
            <person name="Moy G.W."/>
            <person name="Vacquier V.D."/>
        </authorList>
    </citation>
    <scope>NUCLEOTIDE SEQUENCE [LARGE SCALE GENOMIC DNA]</scope>
    <source>
        <strain evidence="1 2">DSM 18014</strain>
    </source>
</reference>
<dbReference type="RefSeq" id="WP_076396742.1">
    <property type="nucleotide sequence ID" value="NZ_FTOV01000025.1"/>
</dbReference>
<protein>
    <submittedName>
        <fullName evidence="1">Uncharacterized protein</fullName>
    </submittedName>
</protein>
<organism evidence="1 2">
    <name type="scientific">Chryseobacterium gambrini</name>
    <dbReference type="NCBI Taxonomy" id="373672"/>
    <lineage>
        <taxon>Bacteria</taxon>
        <taxon>Pseudomonadati</taxon>
        <taxon>Bacteroidota</taxon>
        <taxon>Flavobacteriia</taxon>
        <taxon>Flavobacteriales</taxon>
        <taxon>Weeksellaceae</taxon>
        <taxon>Chryseobacterium group</taxon>
        <taxon>Chryseobacterium</taxon>
    </lineage>
</organism>
<evidence type="ECO:0000313" key="2">
    <source>
        <dbReference type="Proteomes" id="UP000185781"/>
    </source>
</evidence>
<gene>
    <name evidence="1" type="ORF">SAMN05421785_12515</name>
</gene>